<comment type="subcellular location">
    <subcellularLocation>
        <location evidence="1">Periplasm</location>
    </subcellularLocation>
</comment>
<feature type="signal peptide" evidence="5">
    <location>
        <begin position="1"/>
        <end position="25"/>
    </location>
</feature>
<gene>
    <name evidence="7" type="ORF">EDM58_05920</name>
</gene>
<dbReference type="AlphaFoldDB" id="A0A3M8D4B0"/>
<comment type="caution">
    <text evidence="7">The sequence shown here is derived from an EMBL/GenBank/DDBJ whole genome shotgun (WGS) entry which is preliminary data.</text>
</comment>
<reference evidence="7 8" key="1">
    <citation type="submission" date="2018-10" db="EMBL/GenBank/DDBJ databases">
        <title>Phylogenomics of Brevibacillus.</title>
        <authorList>
            <person name="Dunlap C."/>
        </authorList>
    </citation>
    <scope>NUCLEOTIDE SEQUENCE [LARGE SCALE GENOMIC DNA]</scope>
    <source>
        <strain evidence="7 8">JCM 15085</strain>
    </source>
</reference>
<keyword evidence="3 5" id="KW-0732">Signal</keyword>
<dbReference type="GO" id="GO:0016020">
    <property type="term" value="C:membrane"/>
    <property type="evidence" value="ECO:0007669"/>
    <property type="project" value="InterPro"/>
</dbReference>
<protein>
    <submittedName>
        <fullName evidence="7">Aliphatic sulfonate ABC transporter substrate-binding protein</fullName>
    </submittedName>
</protein>
<evidence type="ECO:0000256" key="1">
    <source>
        <dbReference type="ARBA" id="ARBA00004418"/>
    </source>
</evidence>
<dbReference type="GO" id="GO:0042597">
    <property type="term" value="C:periplasmic space"/>
    <property type="evidence" value="ECO:0007669"/>
    <property type="project" value="UniProtKB-SubCell"/>
</dbReference>
<dbReference type="CDD" id="cd13563">
    <property type="entry name" value="PBP2_SsuA_like_6"/>
    <property type="match status" value="1"/>
</dbReference>
<proteinExistence type="inferred from homology"/>
<dbReference type="RefSeq" id="WP_122912538.1">
    <property type="nucleotide sequence ID" value="NZ_RHHT01000008.1"/>
</dbReference>
<organism evidence="7 8">
    <name type="scientific">Brevibacillus panacihumi</name>
    <dbReference type="NCBI Taxonomy" id="497735"/>
    <lineage>
        <taxon>Bacteria</taxon>
        <taxon>Bacillati</taxon>
        <taxon>Bacillota</taxon>
        <taxon>Bacilli</taxon>
        <taxon>Bacillales</taxon>
        <taxon>Paenibacillaceae</taxon>
        <taxon>Brevibacillus</taxon>
    </lineage>
</organism>
<dbReference type="GO" id="GO:0042626">
    <property type="term" value="F:ATPase-coupled transmembrane transporter activity"/>
    <property type="evidence" value="ECO:0007669"/>
    <property type="project" value="InterPro"/>
</dbReference>
<accession>A0A3M8D4B0</accession>
<dbReference type="InterPro" id="IPR010067">
    <property type="entry name" value="ABC_SsuA_sub-bd"/>
</dbReference>
<evidence type="ECO:0000313" key="8">
    <source>
        <dbReference type="Proteomes" id="UP000281915"/>
    </source>
</evidence>
<feature type="domain" description="Solute-binding protein family 3/N-terminal" evidence="6">
    <location>
        <begin position="55"/>
        <end position="265"/>
    </location>
</feature>
<dbReference type="Pfam" id="PF13379">
    <property type="entry name" value="NMT1_2"/>
    <property type="match status" value="1"/>
</dbReference>
<evidence type="ECO:0000256" key="4">
    <source>
        <dbReference type="SAM" id="MobiDB-lite"/>
    </source>
</evidence>
<dbReference type="InterPro" id="IPR001638">
    <property type="entry name" value="Solute-binding_3/MltF_N"/>
</dbReference>
<evidence type="ECO:0000256" key="2">
    <source>
        <dbReference type="ARBA" id="ARBA00010742"/>
    </source>
</evidence>
<sequence length="346" mass="36697">MKKFKFLLLSALLSVGLVGCGSGNAGSSAPSQPAEGSNQAAQPAETASKTPLKVTLPTWTGYGPLFLAKEKGFFEKHGLNVELSTIEGLAERKAALAGGQVDGMATALDVQVTLAASGVPMQVVWLLDDSYGGDGIIAKNEIKSPADLKGKKVAFEQGSTSHLLLLTALKQANLTDKDVEMVQMSAGDAGAAFVAGQVDAAVTWEPWLSKASQADGGVLVTTKELSGIIVDTVGFRKDVIEKRPDDVKAFVAAMAEAMDYWKENADESNEIMAKGLKIDLAEFTGTVPGLKFLHKEENKELFGTADKQGNIYQSTQNAIDFYLEQKLIDQAPKVEDVLNPTFVAGL</sequence>
<dbReference type="EMBL" id="RHHT01000008">
    <property type="protein sequence ID" value="RNB82920.1"/>
    <property type="molecule type" value="Genomic_DNA"/>
</dbReference>
<dbReference type="Gene3D" id="3.40.190.10">
    <property type="entry name" value="Periplasmic binding protein-like II"/>
    <property type="match status" value="2"/>
</dbReference>
<evidence type="ECO:0000256" key="5">
    <source>
        <dbReference type="SAM" id="SignalP"/>
    </source>
</evidence>
<dbReference type="PROSITE" id="PS51257">
    <property type="entry name" value="PROKAR_LIPOPROTEIN"/>
    <property type="match status" value="1"/>
</dbReference>
<dbReference type="NCBIfam" id="TIGR01728">
    <property type="entry name" value="SsuA_fam"/>
    <property type="match status" value="1"/>
</dbReference>
<comment type="similarity">
    <text evidence="2">Belongs to the bacterial solute-binding protein SsuA/TauA family.</text>
</comment>
<dbReference type="Proteomes" id="UP000281915">
    <property type="component" value="Unassembled WGS sequence"/>
</dbReference>
<evidence type="ECO:0000313" key="7">
    <source>
        <dbReference type="EMBL" id="RNB82920.1"/>
    </source>
</evidence>
<name>A0A3M8D4B0_9BACL</name>
<evidence type="ECO:0000259" key="6">
    <source>
        <dbReference type="SMART" id="SM00062"/>
    </source>
</evidence>
<dbReference type="SUPFAM" id="SSF53850">
    <property type="entry name" value="Periplasmic binding protein-like II"/>
    <property type="match status" value="1"/>
</dbReference>
<dbReference type="PANTHER" id="PTHR30024:SF47">
    <property type="entry name" value="TAURINE-BINDING PERIPLASMIC PROTEIN"/>
    <property type="match status" value="1"/>
</dbReference>
<dbReference type="PANTHER" id="PTHR30024">
    <property type="entry name" value="ALIPHATIC SULFONATES-BINDING PROTEIN-RELATED"/>
    <property type="match status" value="1"/>
</dbReference>
<feature type="region of interest" description="Disordered" evidence="4">
    <location>
        <begin position="25"/>
        <end position="49"/>
    </location>
</feature>
<evidence type="ECO:0000256" key="3">
    <source>
        <dbReference type="ARBA" id="ARBA00022729"/>
    </source>
</evidence>
<dbReference type="SMART" id="SM00062">
    <property type="entry name" value="PBPb"/>
    <property type="match status" value="1"/>
</dbReference>
<feature type="chain" id="PRO_5018156882" evidence="5">
    <location>
        <begin position="26"/>
        <end position="346"/>
    </location>
</feature>